<comment type="caution">
    <text evidence="1">The sequence shown here is derived from an EMBL/GenBank/DDBJ whole genome shotgun (WGS) entry which is preliminary data.</text>
</comment>
<evidence type="ECO:0000313" key="2">
    <source>
        <dbReference type="Proteomes" id="UP001159428"/>
    </source>
</evidence>
<dbReference type="EMBL" id="CALNXJ010000078">
    <property type="protein sequence ID" value="CAH3161089.1"/>
    <property type="molecule type" value="Genomic_DNA"/>
</dbReference>
<feature type="non-terminal residue" evidence="1">
    <location>
        <position position="222"/>
    </location>
</feature>
<reference evidence="1 2" key="1">
    <citation type="submission" date="2022-05" db="EMBL/GenBank/DDBJ databases">
        <authorList>
            <consortium name="Genoscope - CEA"/>
            <person name="William W."/>
        </authorList>
    </citation>
    <scope>NUCLEOTIDE SEQUENCE [LARGE SCALE GENOMIC DNA]</scope>
</reference>
<evidence type="ECO:0000313" key="1">
    <source>
        <dbReference type="EMBL" id="CAH3161089.1"/>
    </source>
</evidence>
<protein>
    <submittedName>
        <fullName evidence="1">Uncharacterized protein</fullName>
    </submittedName>
</protein>
<sequence length="222" mass="24772">MADFQRHCESAKELYGQLMELNSLEISKRLACFINQYSLVLDHEILGDIGKIKNMCEAIENEALKYVRKARNLANITHETAEWLDIGSGYDISGMYSKVTRDISNISRLVEEKLDEATQSFHEAKLTKICAIPVLGMIAGPAIRAFQFADTEPHTFGKVLASCAGFGAGMFEGALSTVTLGVPMAVAHSNEKRYAEQHKEYEEIKGILEQFRNSVSRHNVLL</sequence>
<proteinExistence type="predicted"/>
<accession>A0AAU9Y034</accession>
<keyword evidence="2" id="KW-1185">Reference proteome</keyword>
<gene>
    <name evidence="1" type="ORF">PMEA_00032707</name>
</gene>
<dbReference type="Proteomes" id="UP001159428">
    <property type="component" value="Unassembled WGS sequence"/>
</dbReference>
<dbReference type="AlphaFoldDB" id="A0AAU9Y034"/>
<organism evidence="1 2">
    <name type="scientific">Pocillopora meandrina</name>
    <dbReference type="NCBI Taxonomy" id="46732"/>
    <lineage>
        <taxon>Eukaryota</taxon>
        <taxon>Metazoa</taxon>
        <taxon>Cnidaria</taxon>
        <taxon>Anthozoa</taxon>
        <taxon>Hexacorallia</taxon>
        <taxon>Scleractinia</taxon>
        <taxon>Astrocoeniina</taxon>
        <taxon>Pocilloporidae</taxon>
        <taxon>Pocillopora</taxon>
    </lineage>
</organism>
<name>A0AAU9Y034_9CNID</name>